<evidence type="ECO:0000256" key="1">
    <source>
        <dbReference type="ARBA" id="ARBA00006484"/>
    </source>
</evidence>
<comment type="caution">
    <text evidence="4">The sequence shown here is derived from an EMBL/GenBank/DDBJ whole genome shotgun (WGS) entry which is preliminary data.</text>
</comment>
<dbReference type="Pfam" id="PF13561">
    <property type="entry name" value="adh_short_C2"/>
    <property type="match status" value="1"/>
</dbReference>
<dbReference type="PRINTS" id="PR01397">
    <property type="entry name" value="DHBDHDRGNASE"/>
</dbReference>
<dbReference type="InterPro" id="IPR020904">
    <property type="entry name" value="Sc_DH/Rdtase_CS"/>
</dbReference>
<name>A0ABT7MJI8_9PSEU</name>
<evidence type="ECO:0000313" key="5">
    <source>
        <dbReference type="Proteomes" id="UP001231924"/>
    </source>
</evidence>
<dbReference type="EMBL" id="JASVWF010000007">
    <property type="protein sequence ID" value="MDL5159523.1"/>
    <property type="molecule type" value="Genomic_DNA"/>
</dbReference>
<dbReference type="InterPro" id="IPR003560">
    <property type="entry name" value="DHB_DH"/>
</dbReference>
<dbReference type="PROSITE" id="PS00061">
    <property type="entry name" value="ADH_SHORT"/>
    <property type="match status" value="1"/>
</dbReference>
<evidence type="ECO:0000313" key="4">
    <source>
        <dbReference type="EMBL" id="MDL5159523.1"/>
    </source>
</evidence>
<dbReference type="RefSeq" id="WP_286056117.1">
    <property type="nucleotide sequence ID" value="NZ_JASVWF010000007.1"/>
</dbReference>
<evidence type="ECO:0000256" key="2">
    <source>
        <dbReference type="ARBA" id="ARBA00023002"/>
    </source>
</evidence>
<comment type="similarity">
    <text evidence="1">Belongs to the short-chain dehydrogenases/reductases (SDR) family.</text>
</comment>
<feature type="domain" description="Ketoreductase" evidence="3">
    <location>
        <begin position="1"/>
        <end position="182"/>
    </location>
</feature>
<dbReference type="Proteomes" id="UP001231924">
    <property type="component" value="Unassembled WGS sequence"/>
</dbReference>
<gene>
    <name evidence="4" type="ORF">QRT03_26385</name>
</gene>
<dbReference type="SMART" id="SM00822">
    <property type="entry name" value="PKS_KR"/>
    <property type="match status" value="1"/>
</dbReference>
<sequence>MTALVTGAARGIGAAVARELAGRGVPVALVDRDGGSVTALAAELGAGCVGAEADVTDAGAVEDAFAHAEAELGPVTMLANVAGVLRTGPVAELDDADWADCLAVNATGVMHACRAAARRWNTADRADRAIVTVASNAAGVPRTGMAAYAASKAAALAVTRCTGLELAGHGVRANVVCPGSTDTTMLADMTPDPAALVDGRPDDFKLGIPLGRLAQPDDVAATVAFLLSDAARHVTLQTLYVDGGASLGP</sequence>
<keyword evidence="2" id="KW-0560">Oxidoreductase</keyword>
<accession>A0ABT7MJI8</accession>
<dbReference type="Gene3D" id="3.40.50.720">
    <property type="entry name" value="NAD(P)-binding Rossmann-like Domain"/>
    <property type="match status" value="1"/>
</dbReference>
<dbReference type="PANTHER" id="PTHR42760">
    <property type="entry name" value="SHORT-CHAIN DEHYDROGENASES/REDUCTASES FAMILY MEMBER"/>
    <property type="match status" value="1"/>
</dbReference>
<dbReference type="SUPFAM" id="SSF51735">
    <property type="entry name" value="NAD(P)-binding Rossmann-fold domains"/>
    <property type="match status" value="1"/>
</dbReference>
<dbReference type="InterPro" id="IPR002347">
    <property type="entry name" value="SDR_fam"/>
</dbReference>
<reference evidence="4 5" key="1">
    <citation type="submission" date="2023-06" db="EMBL/GenBank/DDBJ databases">
        <title>Actinomycetospora Odt1-22.</title>
        <authorList>
            <person name="Supong K."/>
        </authorList>
    </citation>
    <scope>NUCLEOTIDE SEQUENCE [LARGE SCALE GENOMIC DNA]</scope>
    <source>
        <strain evidence="4 5">Odt1-22</strain>
    </source>
</reference>
<proteinExistence type="inferred from homology"/>
<dbReference type="InterPro" id="IPR057326">
    <property type="entry name" value="KR_dom"/>
</dbReference>
<organism evidence="4 5">
    <name type="scientific">Actinomycetospora termitidis</name>
    <dbReference type="NCBI Taxonomy" id="3053470"/>
    <lineage>
        <taxon>Bacteria</taxon>
        <taxon>Bacillati</taxon>
        <taxon>Actinomycetota</taxon>
        <taxon>Actinomycetes</taxon>
        <taxon>Pseudonocardiales</taxon>
        <taxon>Pseudonocardiaceae</taxon>
        <taxon>Actinomycetospora</taxon>
    </lineage>
</organism>
<evidence type="ECO:0000259" key="3">
    <source>
        <dbReference type="SMART" id="SM00822"/>
    </source>
</evidence>
<keyword evidence="5" id="KW-1185">Reference proteome</keyword>
<dbReference type="PANTHER" id="PTHR42760:SF115">
    <property type="entry name" value="3-OXOACYL-[ACYL-CARRIER-PROTEIN] REDUCTASE FABG"/>
    <property type="match status" value="1"/>
</dbReference>
<protein>
    <submittedName>
        <fullName evidence="4">SDR family oxidoreductase</fullName>
    </submittedName>
</protein>
<dbReference type="InterPro" id="IPR036291">
    <property type="entry name" value="NAD(P)-bd_dom_sf"/>
</dbReference>